<dbReference type="PANTHER" id="PTHR31539">
    <property type="entry name" value="CENTROSOMAL PROTEIN OF 19K CEP19"/>
    <property type="match status" value="1"/>
</dbReference>
<dbReference type="GO" id="GO:0036064">
    <property type="term" value="C:ciliary basal body"/>
    <property type="evidence" value="ECO:0007669"/>
    <property type="project" value="TreeGrafter"/>
</dbReference>
<feature type="compositionally biased region" description="Polar residues" evidence="11">
    <location>
        <begin position="421"/>
        <end position="432"/>
    </location>
</feature>
<dbReference type="Pfam" id="PF14933">
    <property type="entry name" value="CEP19"/>
    <property type="match status" value="1"/>
</dbReference>
<dbReference type="GO" id="GO:0097712">
    <property type="term" value="P:vesicle targeting, trans-Golgi to periciliary membrane compartment"/>
    <property type="evidence" value="ECO:0007669"/>
    <property type="project" value="TreeGrafter"/>
</dbReference>
<keyword evidence="6" id="KW-0963">Cytoplasm</keyword>
<keyword evidence="9" id="KW-0206">Cytoskeleton</keyword>
<keyword evidence="8" id="KW-0969">Cilium</keyword>
<evidence type="ECO:0000256" key="5">
    <source>
        <dbReference type="ARBA" id="ARBA00022015"/>
    </source>
</evidence>
<keyword evidence="10" id="KW-0966">Cell projection</keyword>
<evidence type="ECO:0000256" key="3">
    <source>
        <dbReference type="ARBA" id="ARBA00004186"/>
    </source>
</evidence>
<accession>A0A836BZD4</accession>
<feature type="compositionally biased region" description="Low complexity" evidence="11">
    <location>
        <begin position="224"/>
        <end position="234"/>
    </location>
</feature>
<feature type="compositionally biased region" description="Polar residues" evidence="11">
    <location>
        <begin position="153"/>
        <end position="164"/>
    </location>
</feature>
<comment type="caution">
    <text evidence="12">The sequence shown here is derived from an EMBL/GenBank/DDBJ whole genome shotgun (WGS) entry which is preliminary data.</text>
</comment>
<reference evidence="12" key="1">
    <citation type="journal article" date="2020" name="bioRxiv">
        <title>Comparative genomics of Chlamydomonas.</title>
        <authorList>
            <person name="Craig R.J."/>
            <person name="Hasan A.R."/>
            <person name="Ness R.W."/>
            <person name="Keightley P.D."/>
        </authorList>
    </citation>
    <scope>NUCLEOTIDE SEQUENCE</scope>
    <source>
        <strain evidence="12">CCAP 11/70</strain>
    </source>
</reference>
<name>A0A836BZD4_9CHLO</name>
<keyword evidence="13" id="KW-1185">Reference proteome</keyword>
<sequence length="432" mass="44551">MPAPSGAPPEDTVAEGGYRAKRYAVKFQPPVIFLEYEDSSKKRRVRAVKLNGVQPSVDVDRLTKKVIRSFPRKLEAPSVKYDQVRKLVVKLLEYLAANAPPTANGGTGTAPSASGTTANGSARTSTSGRAPDAAHRTSSNGNVAAITAVSINGGTSGSMSSPLPTMSPKVDPRSPGGRLAANVHHGPRASVESTMSRFSTSTAGSSDDEDDLGGALDELDREMAGASASASGVSLSTRPPGGSLPESDSSRDSSFSFRDRPTVGTAGLGLTGAKPGGPAPSGGSVLDAGTPAGNKSRFAAEAEKLVIGFEVTDEVDLNKVTDLELKMAKQAMEQDFMKNQLKPGDPGYVYDKQVEFTPAAAPNDWDDSDDEEPAQASEDPEVDWADIQAAVAKPAVAGGGAAGAMGGSSGDASPSRKPASQDKSPYNSNDWP</sequence>
<dbReference type="GO" id="GO:0034454">
    <property type="term" value="P:microtubule anchoring at centrosome"/>
    <property type="evidence" value="ECO:0007669"/>
    <property type="project" value="TreeGrafter"/>
</dbReference>
<evidence type="ECO:0000256" key="7">
    <source>
        <dbReference type="ARBA" id="ARBA00022794"/>
    </source>
</evidence>
<evidence type="ECO:0000256" key="1">
    <source>
        <dbReference type="ARBA" id="ARBA00004114"/>
    </source>
</evidence>
<evidence type="ECO:0000256" key="11">
    <source>
        <dbReference type="SAM" id="MobiDB-lite"/>
    </source>
</evidence>
<gene>
    <name evidence="12" type="ORF">HYH03_007326</name>
</gene>
<dbReference type="AlphaFoldDB" id="A0A836BZD4"/>
<protein>
    <recommendedName>
        <fullName evidence="5">Centrosomal protein of 19 kDa</fullName>
    </recommendedName>
</protein>
<evidence type="ECO:0000313" key="12">
    <source>
        <dbReference type="EMBL" id="KAG2494560.1"/>
    </source>
</evidence>
<feature type="region of interest" description="Disordered" evidence="11">
    <location>
        <begin position="339"/>
        <end position="432"/>
    </location>
</feature>
<feature type="compositionally biased region" description="Acidic residues" evidence="11">
    <location>
        <begin position="364"/>
        <end position="384"/>
    </location>
</feature>
<feature type="compositionally biased region" description="Acidic residues" evidence="11">
    <location>
        <begin position="206"/>
        <end position="220"/>
    </location>
</feature>
<dbReference type="OrthoDB" id="2163581at2759"/>
<evidence type="ECO:0000313" key="13">
    <source>
        <dbReference type="Proteomes" id="UP000612055"/>
    </source>
</evidence>
<comment type="similarity">
    <text evidence="4">Belongs to the CEP19 family.</text>
</comment>
<dbReference type="GO" id="GO:0005814">
    <property type="term" value="C:centriole"/>
    <property type="evidence" value="ECO:0007669"/>
    <property type="project" value="UniProtKB-SubCell"/>
</dbReference>
<organism evidence="12 13">
    <name type="scientific">Edaphochlamys debaryana</name>
    <dbReference type="NCBI Taxonomy" id="47281"/>
    <lineage>
        <taxon>Eukaryota</taxon>
        <taxon>Viridiplantae</taxon>
        <taxon>Chlorophyta</taxon>
        <taxon>core chlorophytes</taxon>
        <taxon>Chlorophyceae</taxon>
        <taxon>CS clade</taxon>
        <taxon>Chlamydomonadales</taxon>
        <taxon>Chlamydomonadales incertae sedis</taxon>
        <taxon>Edaphochlamys</taxon>
    </lineage>
</organism>
<evidence type="ECO:0000256" key="2">
    <source>
        <dbReference type="ARBA" id="ARBA00004120"/>
    </source>
</evidence>
<feature type="region of interest" description="Disordered" evidence="11">
    <location>
        <begin position="99"/>
        <end position="141"/>
    </location>
</feature>
<dbReference type="EMBL" id="JAEHOE010000030">
    <property type="protein sequence ID" value="KAG2494560.1"/>
    <property type="molecule type" value="Genomic_DNA"/>
</dbReference>
<dbReference type="InterPro" id="IPR029412">
    <property type="entry name" value="CEP19"/>
</dbReference>
<evidence type="ECO:0000256" key="9">
    <source>
        <dbReference type="ARBA" id="ARBA00023212"/>
    </source>
</evidence>
<dbReference type="Proteomes" id="UP000612055">
    <property type="component" value="Unassembled WGS sequence"/>
</dbReference>
<feature type="region of interest" description="Disordered" evidence="11">
    <location>
        <begin position="153"/>
        <end position="291"/>
    </location>
</feature>
<feature type="compositionally biased region" description="Polar residues" evidence="11">
    <location>
        <begin position="191"/>
        <end position="202"/>
    </location>
</feature>
<keyword evidence="7" id="KW-0970">Cilium biogenesis/degradation</keyword>
<dbReference type="PANTHER" id="PTHR31539:SF1">
    <property type="entry name" value="CENTROSOMAL PROTEIN OF 19 KDA"/>
    <property type="match status" value="1"/>
</dbReference>
<evidence type="ECO:0000256" key="8">
    <source>
        <dbReference type="ARBA" id="ARBA00023069"/>
    </source>
</evidence>
<comment type="subcellular location">
    <subcellularLocation>
        <location evidence="2">Cytoplasm</location>
        <location evidence="2">Cytoskeleton</location>
        <location evidence="2">Cilium basal body</location>
    </subcellularLocation>
    <subcellularLocation>
        <location evidence="1">Cytoplasm</location>
        <location evidence="1">Cytoskeleton</location>
        <location evidence="1">Microtubule organizing center</location>
        <location evidence="1">Centrosome</location>
        <location evidence="1">Centriole</location>
    </subcellularLocation>
    <subcellularLocation>
        <location evidence="3">Cytoplasm</location>
        <location evidence="3">Cytoskeleton</location>
        <location evidence="3">Spindle</location>
    </subcellularLocation>
</comment>
<feature type="compositionally biased region" description="Low complexity" evidence="11">
    <location>
        <begin position="99"/>
        <end position="128"/>
    </location>
</feature>
<dbReference type="GO" id="GO:0000922">
    <property type="term" value="C:spindle pole"/>
    <property type="evidence" value="ECO:0007669"/>
    <property type="project" value="TreeGrafter"/>
</dbReference>
<evidence type="ECO:0000256" key="10">
    <source>
        <dbReference type="ARBA" id="ARBA00023273"/>
    </source>
</evidence>
<evidence type="ECO:0000256" key="6">
    <source>
        <dbReference type="ARBA" id="ARBA00022490"/>
    </source>
</evidence>
<feature type="compositionally biased region" description="Gly residues" evidence="11">
    <location>
        <begin position="397"/>
        <end position="409"/>
    </location>
</feature>
<evidence type="ECO:0000256" key="4">
    <source>
        <dbReference type="ARBA" id="ARBA00009371"/>
    </source>
</evidence>
<proteinExistence type="inferred from homology"/>